<sequence>MASPVKKKYTASNSSVFDMTDVRRLEMATSLECLCSANPFKNVILLPLKFKNSNAASDSRGWTFNKAYCDVTNTDTGFLMADVFRRGFDLLLDVIKDRELPKTKSELIIEKKLLDFLLMDETVPDLEGLTETELIKFLANHLFGKLATTSNYTIDAKSSGKKSKECPCGKDRCSLSGRYGDTNVGNPEVWHGNVDLIVNNDLLVNSVNEESGSSSLCKDPQFIAQTIVSSFLQRQTHPEHEHFLTPSIGVRRKELFFMFYDAQHDVLLESSKIPLVKAMQPDKFNWSAIILSWLVVNYRFLCTGLTDEMVNFHKADFFQQALPKLEVYKEKLYVGNVEFSYSSPVINPHYLIKYNPYLLERKKKVKEVIEEVEEKISHSTIFVQEK</sequence>
<proteinExistence type="predicted"/>
<evidence type="ECO:0000313" key="1">
    <source>
        <dbReference type="Proteomes" id="UP000694844"/>
    </source>
</evidence>
<reference evidence="2" key="1">
    <citation type="submission" date="2025-08" db="UniProtKB">
        <authorList>
            <consortium name="RefSeq"/>
        </authorList>
    </citation>
    <scope>IDENTIFICATION</scope>
    <source>
        <tissue evidence="2">Whole sample</tissue>
    </source>
</reference>
<gene>
    <name evidence="2" type="primary">LOC111099766</name>
</gene>
<dbReference type="GeneID" id="111099766"/>
<evidence type="ECO:0000313" key="2">
    <source>
        <dbReference type="RefSeq" id="XP_022286908.1"/>
    </source>
</evidence>
<dbReference type="AlphaFoldDB" id="A0A8B8A8H4"/>
<keyword evidence="1" id="KW-1185">Reference proteome</keyword>
<dbReference type="RefSeq" id="XP_022286908.1">
    <property type="nucleotide sequence ID" value="XM_022431200.1"/>
</dbReference>
<dbReference type="KEGG" id="cvn:111099766"/>
<accession>A0A8B8A8H4</accession>
<name>A0A8B8A8H4_CRAVI</name>
<protein>
    <submittedName>
        <fullName evidence="2">Uncharacterized protein LOC111099766 isoform X1</fullName>
    </submittedName>
</protein>
<organism evidence="1 2">
    <name type="scientific">Crassostrea virginica</name>
    <name type="common">Eastern oyster</name>
    <dbReference type="NCBI Taxonomy" id="6565"/>
    <lineage>
        <taxon>Eukaryota</taxon>
        <taxon>Metazoa</taxon>
        <taxon>Spiralia</taxon>
        <taxon>Lophotrochozoa</taxon>
        <taxon>Mollusca</taxon>
        <taxon>Bivalvia</taxon>
        <taxon>Autobranchia</taxon>
        <taxon>Pteriomorphia</taxon>
        <taxon>Ostreida</taxon>
        <taxon>Ostreoidea</taxon>
        <taxon>Ostreidae</taxon>
        <taxon>Crassostrea</taxon>
    </lineage>
</organism>
<dbReference type="OrthoDB" id="6143593at2759"/>
<dbReference type="Proteomes" id="UP000694844">
    <property type="component" value="Chromosome 6"/>
</dbReference>